<dbReference type="EMBL" id="BJCL01000009">
    <property type="protein sequence ID" value="GCL64416.1"/>
    <property type="molecule type" value="Genomic_DNA"/>
</dbReference>
<dbReference type="AlphaFoldDB" id="A0A480ATZ2"/>
<dbReference type="Proteomes" id="UP000301751">
    <property type="component" value="Unassembled WGS sequence"/>
</dbReference>
<accession>A0A480ATZ2</accession>
<dbReference type="RefSeq" id="WP_162520830.1">
    <property type="nucleotide sequence ID" value="NZ_BJCL01000009.1"/>
</dbReference>
<reference evidence="2" key="1">
    <citation type="submission" date="2019-03" db="EMBL/GenBank/DDBJ databases">
        <title>Aquabacterium pictum sp.nov., the first bacteriochlorophyll a-containing freshwater bacterium in the genus Aquabacterium of the class Betaproteobacteria.</title>
        <authorList>
            <person name="Hirose S."/>
            <person name="Tank M."/>
            <person name="Hara E."/>
            <person name="Tamaki H."/>
            <person name="Takaichi S."/>
            <person name="Haruta S."/>
            <person name="Hanada S."/>
        </authorList>
    </citation>
    <scope>NUCLEOTIDE SEQUENCE [LARGE SCALE GENOMIC DNA]</scope>
    <source>
        <strain evidence="2">W35</strain>
    </source>
</reference>
<dbReference type="NCBIfam" id="TIGR03016">
    <property type="entry name" value="pepcterm_hypo_1"/>
    <property type="match status" value="1"/>
</dbReference>
<comment type="caution">
    <text evidence="1">The sequence shown here is derived from an EMBL/GenBank/DDBJ whole genome shotgun (WGS) entry which is preliminary data.</text>
</comment>
<proteinExistence type="predicted"/>
<evidence type="ECO:0000313" key="1">
    <source>
        <dbReference type="EMBL" id="GCL64416.1"/>
    </source>
</evidence>
<protein>
    <recommendedName>
        <fullName evidence="3">TIGR03016 family PEP-CTERM system-associated outer membrane protein</fullName>
    </recommendedName>
</protein>
<keyword evidence="2" id="KW-1185">Reference proteome</keyword>
<gene>
    <name evidence="1" type="ORF">AQPW35_34970</name>
</gene>
<evidence type="ECO:0000313" key="2">
    <source>
        <dbReference type="Proteomes" id="UP000301751"/>
    </source>
</evidence>
<name>A0A480ATZ2_9BURK</name>
<dbReference type="SUPFAM" id="SSF56935">
    <property type="entry name" value="Porins"/>
    <property type="match status" value="1"/>
</dbReference>
<dbReference type="InterPro" id="IPR017467">
    <property type="entry name" value="CHP03016_PEP-CTERM"/>
</dbReference>
<sequence length="495" mass="52067">MSAAAGALASGVVLAADQPGLARTVAVTPFISVTQTFTDNHLMSELGRGDAITRLNAGVGLRTRSSAAQGLLDYTLSGDLHARHSGRNTVQNALNASLLADLLENRLRLNASASIAQSAVSAFGVQPGGVASNNVNSTEVRTLQVAPTLRGNLGPGMRYTASVSHAITDASGRGTGDSVTTSANAKFEPRTAARVGWSVEASHLTSDFKRGRVTQTNRLTAGLGSNLDDIDLSVNVRAGVEQSNLTSLERQSDATWGVGAVWAPSPRTRVSADLDQRAFGRSHSVTAQHRLARLSFSYRNSRSLSTAGNLAQGGPDVIYQLVALQFASITNAVERDAAVRRRLVELGLDPTRIPSIGFLSSAVTIQEAQEFSVVWNGRRDSVAASISRSNTQRADTLSAAADDLGLSGAVALSNLSVSWSHQLTPGSSMALTLTAMRGNGDTAVQSNRQTRVELLYNTSLTPASFATVSVRRGAYRTALKPYDESAIAASYGIRF</sequence>
<evidence type="ECO:0008006" key="3">
    <source>
        <dbReference type="Google" id="ProtNLM"/>
    </source>
</evidence>
<organism evidence="1 2">
    <name type="scientific">Pseudaquabacterium pictum</name>
    <dbReference type="NCBI Taxonomy" id="2315236"/>
    <lineage>
        <taxon>Bacteria</taxon>
        <taxon>Pseudomonadati</taxon>
        <taxon>Pseudomonadota</taxon>
        <taxon>Betaproteobacteria</taxon>
        <taxon>Burkholderiales</taxon>
        <taxon>Sphaerotilaceae</taxon>
        <taxon>Pseudaquabacterium</taxon>
    </lineage>
</organism>